<dbReference type="PANTHER" id="PTHR33524">
    <property type="entry name" value="C5ORF35"/>
    <property type="match status" value="1"/>
</dbReference>
<dbReference type="Ensembl" id="ENSCCRT00015062150.1">
    <property type="protein sequence ID" value="ENSCCRP00015060184.1"/>
    <property type="gene ID" value="ENSCCRG00015024646.1"/>
</dbReference>
<dbReference type="Proteomes" id="UP000694700">
    <property type="component" value="Unplaced"/>
</dbReference>
<organism evidence="2 3">
    <name type="scientific">Cyprinus carpio</name>
    <name type="common">Common carp</name>
    <dbReference type="NCBI Taxonomy" id="7962"/>
    <lineage>
        <taxon>Eukaryota</taxon>
        <taxon>Metazoa</taxon>
        <taxon>Chordata</taxon>
        <taxon>Craniata</taxon>
        <taxon>Vertebrata</taxon>
        <taxon>Euteleostomi</taxon>
        <taxon>Actinopterygii</taxon>
        <taxon>Neopterygii</taxon>
        <taxon>Teleostei</taxon>
        <taxon>Ostariophysi</taxon>
        <taxon>Cypriniformes</taxon>
        <taxon>Cyprinidae</taxon>
        <taxon>Cyprininae</taxon>
        <taxon>Cyprinus</taxon>
    </lineage>
</organism>
<accession>A0A8C1W3B4</accession>
<name>A0A8C1W3B4_CYPCA</name>
<dbReference type="InterPro" id="IPR040415">
    <property type="entry name" value="SETD9"/>
</dbReference>
<protein>
    <submittedName>
        <fullName evidence="2">SET domain containing 9</fullName>
    </submittedName>
</protein>
<proteinExistence type="predicted"/>
<evidence type="ECO:0000256" key="1">
    <source>
        <dbReference type="SAM" id="MobiDB-lite"/>
    </source>
</evidence>
<sequence length="349" mass="40081">MIKALYKAFEVRWKSYRHRFVPWIALNLQKNERTLRQVKDRSRDKLVEDEEVLGSLVCLFTELLKNDLKSQSELLRFLPQAKRDKYTNVEDETRDAPSAVMLNALGFRIERKRSSLQLAGTGVFVTRGRAPKGSIVAMYPGTIYQPDEPIFFQSIRNPFVFRCIDGVLIDGSDRAISKIVYRSCSGRDRLGPFRLGDCSWLTSDPVNPLAVGQYVNNCSNEKAANVCYQEYDVPEGFPLELRQFLPNVNYRADAQRPLRCVVLVSLRDINCGTEEMNCTTYRTELENIVFKSINTHPSSMSSPKKKNKTTEDSVHRYEETTDRPKDRRPGNPPRFRMKVKAILQTGLLP</sequence>
<feature type="region of interest" description="Disordered" evidence="1">
    <location>
        <begin position="294"/>
        <end position="335"/>
    </location>
</feature>
<evidence type="ECO:0000313" key="3">
    <source>
        <dbReference type="Proteomes" id="UP000694700"/>
    </source>
</evidence>
<feature type="compositionally biased region" description="Basic and acidic residues" evidence="1">
    <location>
        <begin position="308"/>
        <end position="329"/>
    </location>
</feature>
<reference evidence="2" key="1">
    <citation type="submission" date="2025-08" db="UniProtKB">
        <authorList>
            <consortium name="Ensembl"/>
        </authorList>
    </citation>
    <scope>IDENTIFICATION</scope>
</reference>
<dbReference type="PANTHER" id="PTHR33524:SF2">
    <property type="entry name" value="SET DOMAIN-CONTAINING PROTEIN 9"/>
    <property type="match status" value="1"/>
</dbReference>
<dbReference type="AlphaFoldDB" id="A0A8C1W3B4"/>
<dbReference type="CDD" id="cd10537">
    <property type="entry name" value="SET_SETD9"/>
    <property type="match status" value="1"/>
</dbReference>
<evidence type="ECO:0000313" key="2">
    <source>
        <dbReference type="Ensembl" id="ENSCCRP00015060184.1"/>
    </source>
</evidence>